<protein>
    <recommendedName>
        <fullName evidence="5">VWFC domain-containing protein</fullName>
    </recommendedName>
</protein>
<reference evidence="6 7" key="1">
    <citation type="submission" date="2024-06" db="EMBL/GenBank/DDBJ databases">
        <title>A chromosome-level genome assembly of beet webworm, Loxostege sticticalis.</title>
        <authorList>
            <person name="Zhang Y."/>
        </authorList>
    </citation>
    <scope>NUCLEOTIDE SEQUENCE [LARGE SCALE GENOMIC DNA]</scope>
    <source>
        <strain evidence="6">AQ028</strain>
        <tissue evidence="6">Male pupae</tissue>
    </source>
</reference>
<accession>A0ABD0TF31</accession>
<dbReference type="InterPro" id="IPR052424">
    <property type="entry name" value="Kielin_Chordin-BMP_Reg"/>
</dbReference>
<proteinExistence type="predicted"/>
<dbReference type="PANTHER" id="PTHR46698">
    <property type="entry name" value="CROSSVEINLESS 2"/>
    <property type="match status" value="1"/>
</dbReference>
<evidence type="ECO:0000256" key="1">
    <source>
        <dbReference type="ARBA" id="ARBA00004613"/>
    </source>
</evidence>
<feature type="domain" description="VWFC" evidence="5">
    <location>
        <begin position="7"/>
        <end position="69"/>
    </location>
</feature>
<dbReference type="SMART" id="SM00214">
    <property type="entry name" value="VWC"/>
    <property type="match status" value="3"/>
</dbReference>
<dbReference type="PANTHER" id="PTHR46698:SF3">
    <property type="entry name" value="TENECTIN ISOFORM 1-RELATED"/>
    <property type="match status" value="1"/>
</dbReference>
<dbReference type="AlphaFoldDB" id="A0ABD0TF31"/>
<feature type="compositionally biased region" description="Low complexity" evidence="4">
    <location>
        <begin position="228"/>
        <end position="244"/>
    </location>
</feature>
<evidence type="ECO:0000313" key="7">
    <source>
        <dbReference type="Proteomes" id="UP001549921"/>
    </source>
</evidence>
<dbReference type="Proteomes" id="UP001549921">
    <property type="component" value="Unassembled WGS sequence"/>
</dbReference>
<comment type="caution">
    <text evidence="6">The sequence shown here is derived from an EMBL/GenBank/DDBJ whole genome shotgun (WGS) entry which is preliminary data.</text>
</comment>
<dbReference type="PROSITE" id="PS50184">
    <property type="entry name" value="VWFC_2"/>
    <property type="match status" value="2"/>
</dbReference>
<keyword evidence="2" id="KW-0964">Secreted</keyword>
<evidence type="ECO:0000259" key="5">
    <source>
        <dbReference type="PROSITE" id="PS50184"/>
    </source>
</evidence>
<evidence type="ECO:0000313" key="6">
    <source>
        <dbReference type="EMBL" id="KAL0841663.1"/>
    </source>
</evidence>
<dbReference type="Gene3D" id="6.20.200.20">
    <property type="match status" value="1"/>
</dbReference>
<dbReference type="InterPro" id="IPR001007">
    <property type="entry name" value="VWF_dom"/>
</dbReference>
<feature type="region of interest" description="Disordered" evidence="4">
    <location>
        <begin position="196"/>
        <end position="244"/>
    </location>
</feature>
<sequence length="1005" mass="109680">MNLRVFPACVEGGTVYSAGSAMGSGVACEQCFCLGGARRCVRPRCLPPPPGCRARPAPGACCPQRYYCDYVSTKPPDHKHVHDCLVNGERISEGERVVAAESKTNCTQCFCLRGSVRCQPLACAPPLLGCKPLLRPGECCPHQYHCDHKFGLATPHFFPISENSLISTRYDDRSFHTDKVVEPESTTKIMSTSFSTVKNTPSVPATKKEPLTTTKVKRKTNDPPPFSSTKNPGTNATTTSTTTLTTKKLPITTTTVAATSTTEMMPTTEEITEKVTSTDQPDGTVKIVINGTINCTAELSSTTVPLNTTLNHTEVIPAEGHMRTPIDKMDIEAMTEYPNDIITDRNVNGGFDENETFTINVTSSLRTNNSLSTSRPSLTTASKVAVPVDLADALNSSKKTKEDYDYDYTEPTLPPSLPNLKIIPFVAADAVVDDDISSKETLTYPMLEREDKFPVYYPVVDSKDIPYATRREDVYPPTQYPVFVSEKAEPQQYPALTEDVDLPNIPYNGIANDLSVPDHDYTLSTAIGANLPEMSKAVTKIPSTSSTFGIETPSVNLFSPPVETEGGFIPKGPGIIDEYYAVYPSTPSAPNVPHLTTSMQLDITKGECVSGDGRHVLEGDSIALACSICTCAWSELHCSPRPCQTPPGCSRRPATSSSVDLCCGELICEQVNKTTSKPNLLIDIKNNETKPLVKNEIAVTNDAKQSIPKAEASNNTALINDTNKVAINKPDNTTANNLIGNVENATITTEATVMTEKVYTQPPAVGTTKIEPENIINNDTKIQSNYYDDEEEEEEGLSFGSVLKLLLSDNYETTTNAMYQKKSTTYIPKTPVTYRTTTTPATTTKRSPPKPPILPFIPMPHHPYVPPKKTYNNQNTVNRIDHLVLGEATAIKRTTPRPLTTAFRPISSFKPVTTRQTTTRKPPTTTRYTVPTVKVEESSSYTPVMHEGPRPPSSSALPLPGILKLAGCNIYGRMYRVGRIITELSTPCQECWCTELGVQCNSLKC</sequence>
<name>A0ABD0TF31_LOXSC</name>
<feature type="domain" description="VWFC" evidence="5">
    <location>
        <begin position="84"/>
        <end position="147"/>
    </location>
</feature>
<evidence type="ECO:0000256" key="2">
    <source>
        <dbReference type="ARBA" id="ARBA00022525"/>
    </source>
</evidence>
<dbReference type="GO" id="GO:0005576">
    <property type="term" value="C:extracellular region"/>
    <property type="evidence" value="ECO:0007669"/>
    <property type="project" value="UniProtKB-SubCell"/>
</dbReference>
<keyword evidence="3" id="KW-0732">Signal</keyword>
<evidence type="ECO:0000256" key="4">
    <source>
        <dbReference type="SAM" id="MobiDB-lite"/>
    </source>
</evidence>
<comment type="subcellular location">
    <subcellularLocation>
        <location evidence="1">Secreted</location>
    </subcellularLocation>
</comment>
<dbReference type="EMBL" id="JBEDNZ010000005">
    <property type="protein sequence ID" value="KAL0841663.1"/>
    <property type="molecule type" value="Genomic_DNA"/>
</dbReference>
<evidence type="ECO:0000256" key="3">
    <source>
        <dbReference type="ARBA" id="ARBA00022729"/>
    </source>
</evidence>
<dbReference type="PROSITE" id="PS51257">
    <property type="entry name" value="PROKAR_LIPOPROTEIN"/>
    <property type="match status" value="1"/>
</dbReference>
<dbReference type="SUPFAM" id="SSF57603">
    <property type="entry name" value="FnI-like domain"/>
    <property type="match status" value="2"/>
</dbReference>
<organism evidence="6 7">
    <name type="scientific">Loxostege sticticalis</name>
    <name type="common">Beet webworm moth</name>
    <dbReference type="NCBI Taxonomy" id="481309"/>
    <lineage>
        <taxon>Eukaryota</taxon>
        <taxon>Metazoa</taxon>
        <taxon>Ecdysozoa</taxon>
        <taxon>Arthropoda</taxon>
        <taxon>Hexapoda</taxon>
        <taxon>Insecta</taxon>
        <taxon>Pterygota</taxon>
        <taxon>Neoptera</taxon>
        <taxon>Endopterygota</taxon>
        <taxon>Lepidoptera</taxon>
        <taxon>Glossata</taxon>
        <taxon>Ditrysia</taxon>
        <taxon>Pyraloidea</taxon>
        <taxon>Crambidae</taxon>
        <taxon>Pyraustinae</taxon>
        <taxon>Loxostege</taxon>
    </lineage>
</organism>
<gene>
    <name evidence="6" type="ORF">ABMA28_013941</name>
</gene>